<reference evidence="2 3" key="1">
    <citation type="journal article" date="2021" name="Nat. Commun.">
        <title>Genetic determinants of endophytism in the Arabidopsis root mycobiome.</title>
        <authorList>
            <person name="Mesny F."/>
            <person name="Miyauchi S."/>
            <person name="Thiergart T."/>
            <person name="Pickel B."/>
            <person name="Atanasova L."/>
            <person name="Karlsson M."/>
            <person name="Huettel B."/>
            <person name="Barry K.W."/>
            <person name="Haridas S."/>
            <person name="Chen C."/>
            <person name="Bauer D."/>
            <person name="Andreopoulos W."/>
            <person name="Pangilinan J."/>
            <person name="LaButti K."/>
            <person name="Riley R."/>
            <person name="Lipzen A."/>
            <person name="Clum A."/>
            <person name="Drula E."/>
            <person name="Henrissat B."/>
            <person name="Kohler A."/>
            <person name="Grigoriev I.V."/>
            <person name="Martin F.M."/>
            <person name="Hacquard S."/>
        </authorList>
    </citation>
    <scope>NUCLEOTIDE SEQUENCE [LARGE SCALE GENOMIC DNA]</scope>
    <source>
        <strain evidence="2 3">MPI-SDFR-AT-0080</strain>
    </source>
</reference>
<dbReference type="Proteomes" id="UP000774617">
    <property type="component" value="Unassembled WGS sequence"/>
</dbReference>
<name>A0ABQ8FVQ0_9PEZI</name>
<feature type="region of interest" description="Disordered" evidence="1">
    <location>
        <begin position="1"/>
        <end position="42"/>
    </location>
</feature>
<feature type="compositionally biased region" description="Low complexity" evidence="1">
    <location>
        <begin position="141"/>
        <end position="152"/>
    </location>
</feature>
<sequence length="328" mass="34765">MPADTSNVTLRPEERPHTTPEPIQASKASESHSLHPSSLCVQDSHKTCQPAVEEPILFGSAKLFEEPADDLVAGKEQLHTLASPMNPFSLDSGDNKHTYTSEVNLRLANPDMSFSSLDDSHDWHLLSWMPDQPGSTSHVDISGSITPLTSSSPPAPSPPSTLPGCGCAEQALAAINSASSADVTSPQYPSVGLAARKRTIGHCEALLACPSCAPSASAALLVIMVADKLIGALQRVGTRLLLGAEDELLPAAEAMRLGTYVLDTPEERASVLRVLCCAQLRRLGNVVASARWAAEEAWEPLQAQIAEQQGEKVRAALSTFRRAAVVLG</sequence>
<accession>A0ABQ8FVQ0</accession>
<gene>
    <name evidence="2" type="ORF">B0J12DRAFT_704506</name>
</gene>
<proteinExistence type="predicted"/>
<dbReference type="EMBL" id="JAGTJR010000048">
    <property type="protein sequence ID" value="KAH7028651.1"/>
    <property type="molecule type" value="Genomic_DNA"/>
</dbReference>
<evidence type="ECO:0000256" key="1">
    <source>
        <dbReference type="SAM" id="MobiDB-lite"/>
    </source>
</evidence>
<organism evidence="2 3">
    <name type="scientific">Macrophomina phaseolina</name>
    <dbReference type="NCBI Taxonomy" id="35725"/>
    <lineage>
        <taxon>Eukaryota</taxon>
        <taxon>Fungi</taxon>
        <taxon>Dikarya</taxon>
        <taxon>Ascomycota</taxon>
        <taxon>Pezizomycotina</taxon>
        <taxon>Dothideomycetes</taxon>
        <taxon>Dothideomycetes incertae sedis</taxon>
        <taxon>Botryosphaeriales</taxon>
        <taxon>Botryosphaeriaceae</taxon>
        <taxon>Macrophomina</taxon>
    </lineage>
</organism>
<comment type="caution">
    <text evidence="2">The sequence shown here is derived from an EMBL/GenBank/DDBJ whole genome shotgun (WGS) entry which is preliminary data.</text>
</comment>
<feature type="region of interest" description="Disordered" evidence="1">
    <location>
        <begin position="136"/>
        <end position="161"/>
    </location>
</feature>
<protein>
    <submittedName>
        <fullName evidence="2">Uncharacterized protein</fullName>
    </submittedName>
</protein>
<keyword evidence="3" id="KW-1185">Reference proteome</keyword>
<evidence type="ECO:0000313" key="2">
    <source>
        <dbReference type="EMBL" id="KAH7028651.1"/>
    </source>
</evidence>
<evidence type="ECO:0000313" key="3">
    <source>
        <dbReference type="Proteomes" id="UP000774617"/>
    </source>
</evidence>